<dbReference type="PANTHER" id="PTHR39112:SF1">
    <property type="entry name" value="PROTEIN RALF-LIKE 27"/>
    <property type="match status" value="1"/>
</dbReference>
<accession>A0A8X7U2Z3</accession>
<name>A0A8X7U2Z3_BRACI</name>
<proteinExistence type="inferred from homology"/>
<dbReference type="GO" id="GO:0005576">
    <property type="term" value="C:extracellular region"/>
    <property type="evidence" value="ECO:0007669"/>
    <property type="project" value="UniProtKB-SubCell"/>
</dbReference>
<keyword evidence="5 7" id="KW-0732">Signal</keyword>
<evidence type="ECO:0000256" key="5">
    <source>
        <dbReference type="ARBA" id="ARBA00022729"/>
    </source>
</evidence>
<feature type="signal peptide" evidence="7">
    <location>
        <begin position="1"/>
        <end position="26"/>
    </location>
</feature>
<evidence type="ECO:0000256" key="3">
    <source>
        <dbReference type="ARBA" id="ARBA00022525"/>
    </source>
</evidence>
<evidence type="ECO:0000256" key="7">
    <source>
        <dbReference type="SAM" id="SignalP"/>
    </source>
</evidence>
<evidence type="ECO:0008006" key="10">
    <source>
        <dbReference type="Google" id="ProtNLM"/>
    </source>
</evidence>
<dbReference type="GO" id="GO:0005179">
    <property type="term" value="F:hormone activity"/>
    <property type="evidence" value="ECO:0007669"/>
    <property type="project" value="UniProtKB-KW"/>
</dbReference>
<dbReference type="AlphaFoldDB" id="A0A8X7U2Z3"/>
<dbReference type="InterPro" id="IPR039252">
    <property type="entry name" value="RALFL27"/>
</dbReference>
<keyword evidence="4" id="KW-0372">Hormone</keyword>
<keyword evidence="3" id="KW-0964">Secreted</keyword>
<evidence type="ECO:0000256" key="4">
    <source>
        <dbReference type="ARBA" id="ARBA00022702"/>
    </source>
</evidence>
<evidence type="ECO:0000313" key="8">
    <source>
        <dbReference type="EMBL" id="KAG2261246.1"/>
    </source>
</evidence>
<keyword evidence="6" id="KW-1015">Disulfide bond</keyword>
<evidence type="ECO:0000256" key="2">
    <source>
        <dbReference type="ARBA" id="ARBA00009178"/>
    </source>
</evidence>
<dbReference type="EMBL" id="JAAMPC010000014">
    <property type="protein sequence ID" value="KAG2261246.1"/>
    <property type="molecule type" value="Genomic_DNA"/>
</dbReference>
<evidence type="ECO:0000256" key="6">
    <source>
        <dbReference type="ARBA" id="ARBA00023157"/>
    </source>
</evidence>
<feature type="chain" id="PRO_5036473366" description="Protein RALF-like 27" evidence="7">
    <location>
        <begin position="27"/>
        <end position="115"/>
    </location>
</feature>
<organism evidence="8 9">
    <name type="scientific">Brassica carinata</name>
    <name type="common">Ethiopian mustard</name>
    <name type="synonym">Abyssinian cabbage</name>
    <dbReference type="NCBI Taxonomy" id="52824"/>
    <lineage>
        <taxon>Eukaryota</taxon>
        <taxon>Viridiplantae</taxon>
        <taxon>Streptophyta</taxon>
        <taxon>Embryophyta</taxon>
        <taxon>Tracheophyta</taxon>
        <taxon>Spermatophyta</taxon>
        <taxon>Magnoliopsida</taxon>
        <taxon>eudicotyledons</taxon>
        <taxon>Gunneridae</taxon>
        <taxon>Pentapetalae</taxon>
        <taxon>rosids</taxon>
        <taxon>malvids</taxon>
        <taxon>Brassicales</taxon>
        <taxon>Brassicaceae</taxon>
        <taxon>Brassiceae</taxon>
        <taxon>Brassica</taxon>
    </lineage>
</organism>
<evidence type="ECO:0000256" key="1">
    <source>
        <dbReference type="ARBA" id="ARBA00004613"/>
    </source>
</evidence>
<dbReference type="PANTHER" id="PTHR39112">
    <property type="entry name" value="PROTEIN RALF-LIKE 27-RELATED"/>
    <property type="match status" value="1"/>
</dbReference>
<dbReference type="GO" id="GO:0040008">
    <property type="term" value="P:regulation of growth"/>
    <property type="evidence" value="ECO:0007669"/>
    <property type="project" value="UniProtKB-ARBA"/>
</dbReference>
<comment type="caution">
    <text evidence="8">The sequence shown here is derived from an EMBL/GenBank/DDBJ whole genome shotgun (WGS) entry which is preliminary data.</text>
</comment>
<protein>
    <recommendedName>
        <fullName evidence="10">Protein RALF-like 27</fullName>
    </recommendedName>
</protein>
<keyword evidence="9" id="KW-1185">Reference proteome</keyword>
<dbReference type="OrthoDB" id="1098901at2759"/>
<dbReference type="InterPro" id="IPR008801">
    <property type="entry name" value="RALF"/>
</dbReference>
<comment type="subcellular location">
    <subcellularLocation>
        <location evidence="1">Secreted</location>
    </subcellularLocation>
</comment>
<evidence type="ECO:0000313" key="9">
    <source>
        <dbReference type="Proteomes" id="UP000886595"/>
    </source>
</evidence>
<dbReference type="Pfam" id="PF05498">
    <property type="entry name" value="RALF"/>
    <property type="match status" value="1"/>
</dbReference>
<reference evidence="8 9" key="1">
    <citation type="submission" date="2020-02" db="EMBL/GenBank/DDBJ databases">
        <authorList>
            <person name="Ma Q."/>
            <person name="Huang Y."/>
            <person name="Song X."/>
            <person name="Pei D."/>
        </authorList>
    </citation>
    <scope>NUCLEOTIDE SEQUENCE [LARGE SCALE GENOMIC DNA]</scope>
    <source>
        <strain evidence="8">Sxm20200214</strain>
        <tissue evidence="8">Leaf</tissue>
    </source>
</reference>
<comment type="similarity">
    <text evidence="2">Belongs to the plant rapid alkalinization factor (RALF) family.</text>
</comment>
<sequence length="115" mass="12221">MEKSAISFFLAVSLLLLLAAASTAAAAGNDTSGLIYGGCALGDTVGECITAEIEEDGVESVVRRILQQQRRKLSYNTLQKQKAASNCKIVGNCIGIANQKNAPCTYYNRCKRATS</sequence>
<dbReference type="Proteomes" id="UP000886595">
    <property type="component" value="Unassembled WGS sequence"/>
</dbReference>
<gene>
    <name evidence="8" type="ORF">Bca52824_068325</name>
</gene>